<reference evidence="1 2" key="1">
    <citation type="submission" date="2016-10" db="EMBL/GenBank/DDBJ databases">
        <authorList>
            <person name="de Groot N.N."/>
        </authorList>
    </citation>
    <scope>NUCLEOTIDE SEQUENCE [LARGE SCALE GENOMIC DNA]</scope>
    <source>
        <strain evidence="1">1</strain>
    </source>
</reference>
<dbReference type="Proteomes" id="UP000198729">
    <property type="component" value="Unassembled WGS sequence"/>
</dbReference>
<evidence type="ECO:0000313" key="1">
    <source>
        <dbReference type="EMBL" id="SCZ85496.1"/>
    </source>
</evidence>
<protein>
    <submittedName>
        <fullName evidence="1">Uncharacterized protein</fullName>
    </submittedName>
</protein>
<accession>A0A1G5SE72</accession>
<gene>
    <name evidence="1" type="ORF">NSMM_380118</name>
</gene>
<dbReference type="AlphaFoldDB" id="A0A1G5SE72"/>
<keyword evidence="2" id="KW-1185">Reference proteome</keyword>
<organism evidence="1 2">
    <name type="scientific">Nitrosomonas mobilis</name>
    <dbReference type="NCBI Taxonomy" id="51642"/>
    <lineage>
        <taxon>Bacteria</taxon>
        <taxon>Pseudomonadati</taxon>
        <taxon>Pseudomonadota</taxon>
        <taxon>Betaproteobacteria</taxon>
        <taxon>Nitrosomonadales</taxon>
        <taxon>Nitrosomonadaceae</taxon>
        <taxon>Nitrosomonas</taxon>
    </lineage>
</organism>
<dbReference type="EMBL" id="FMWO01000045">
    <property type="protein sequence ID" value="SCZ85496.1"/>
    <property type="molecule type" value="Genomic_DNA"/>
</dbReference>
<proteinExistence type="predicted"/>
<evidence type="ECO:0000313" key="2">
    <source>
        <dbReference type="Proteomes" id="UP000198729"/>
    </source>
</evidence>
<name>A0A1G5SE72_9PROT</name>
<dbReference type="STRING" id="51642.NSMM_380118"/>
<sequence>MKLHLCKPLWFYILRETDAKENGERLGPLGGRIVAEVLIVCLDKVMESPA</sequence>